<reference evidence="2" key="1">
    <citation type="submission" date="2020-10" db="EMBL/GenBank/DDBJ databases">
        <title>Whole-genome sequence of Luteibacter sp. EIF3.</title>
        <authorList>
            <person name="Friedrich I."/>
            <person name="Hertel R."/>
            <person name="Daniel R."/>
        </authorList>
    </citation>
    <scope>NUCLEOTIDE SEQUENCE</scope>
    <source>
        <strain evidence="2">EIF3</strain>
    </source>
</reference>
<name>A0ABY4T1K3_9GAMM</name>
<gene>
    <name evidence="2" type="ORF">IM816_01480</name>
</gene>
<dbReference type="RefSeq" id="WP_250339503.1">
    <property type="nucleotide sequence ID" value="NZ_CP063231.1"/>
</dbReference>
<organism evidence="2 3">
    <name type="scientific">Luteibacter flocculans</name>
    <dbReference type="NCBI Taxonomy" id="2780091"/>
    <lineage>
        <taxon>Bacteria</taxon>
        <taxon>Pseudomonadati</taxon>
        <taxon>Pseudomonadota</taxon>
        <taxon>Gammaproteobacteria</taxon>
        <taxon>Lysobacterales</taxon>
        <taxon>Rhodanobacteraceae</taxon>
        <taxon>Luteibacter</taxon>
    </lineage>
</organism>
<keyword evidence="1" id="KW-0732">Signal</keyword>
<evidence type="ECO:0000313" key="3">
    <source>
        <dbReference type="Proteomes" id="UP001056681"/>
    </source>
</evidence>
<protein>
    <submittedName>
        <fullName evidence="2">Uncharacterized protein</fullName>
    </submittedName>
</protein>
<evidence type="ECO:0000256" key="1">
    <source>
        <dbReference type="SAM" id="SignalP"/>
    </source>
</evidence>
<proteinExistence type="predicted"/>
<sequence length="166" mass="17783">MLRSTLAAALFVLPAAAFAQPTTTTDPAPAPVRYVDALDWPTRDAGTASFGEAEDRLNMAFDRLCGDTFCEGDYSNLTPLQLSCSVDATKATLKQCLWVFAGSHASVNPKSGAVQATAKLFKCKLLLAKDTPVDAFYEVMTGGDPLNDKLPMTNHSVYDGLLGCLW</sequence>
<dbReference type="Proteomes" id="UP001056681">
    <property type="component" value="Chromosome"/>
</dbReference>
<accession>A0ABY4T1K3</accession>
<dbReference type="EMBL" id="CP063231">
    <property type="protein sequence ID" value="URL58823.1"/>
    <property type="molecule type" value="Genomic_DNA"/>
</dbReference>
<keyword evidence="3" id="KW-1185">Reference proteome</keyword>
<evidence type="ECO:0000313" key="2">
    <source>
        <dbReference type="EMBL" id="URL58823.1"/>
    </source>
</evidence>
<feature type="chain" id="PRO_5046407413" evidence="1">
    <location>
        <begin position="20"/>
        <end position="166"/>
    </location>
</feature>
<feature type="signal peptide" evidence="1">
    <location>
        <begin position="1"/>
        <end position="19"/>
    </location>
</feature>